<dbReference type="AlphaFoldDB" id="A0A6A2Y9J6"/>
<organism evidence="1 2">
    <name type="scientific">Hibiscus syriacus</name>
    <name type="common">Rose of Sharon</name>
    <dbReference type="NCBI Taxonomy" id="106335"/>
    <lineage>
        <taxon>Eukaryota</taxon>
        <taxon>Viridiplantae</taxon>
        <taxon>Streptophyta</taxon>
        <taxon>Embryophyta</taxon>
        <taxon>Tracheophyta</taxon>
        <taxon>Spermatophyta</taxon>
        <taxon>Magnoliopsida</taxon>
        <taxon>eudicotyledons</taxon>
        <taxon>Gunneridae</taxon>
        <taxon>Pentapetalae</taxon>
        <taxon>rosids</taxon>
        <taxon>malvids</taxon>
        <taxon>Malvales</taxon>
        <taxon>Malvaceae</taxon>
        <taxon>Malvoideae</taxon>
        <taxon>Hibiscus</taxon>
    </lineage>
</organism>
<proteinExistence type="predicted"/>
<keyword evidence="2" id="KW-1185">Reference proteome</keyword>
<evidence type="ECO:0000313" key="1">
    <source>
        <dbReference type="EMBL" id="KAE8678945.1"/>
    </source>
</evidence>
<reference evidence="1" key="1">
    <citation type="submission" date="2019-09" db="EMBL/GenBank/DDBJ databases">
        <title>Draft genome information of white flower Hibiscus syriacus.</title>
        <authorList>
            <person name="Kim Y.-M."/>
        </authorList>
    </citation>
    <scope>NUCLEOTIDE SEQUENCE [LARGE SCALE GENOMIC DNA]</scope>
    <source>
        <strain evidence="1">YM2019G1</strain>
    </source>
</reference>
<dbReference type="EMBL" id="VEPZ02001331">
    <property type="protein sequence ID" value="KAE8678945.1"/>
    <property type="molecule type" value="Genomic_DNA"/>
</dbReference>
<gene>
    <name evidence="1" type="ORF">F3Y22_tig00111402pilonHSYRG00516</name>
</gene>
<sequence length="59" mass="6601">MVKEDWLLELEGKILSGEVERPVGESKVLGVGEVKLDFRWLAMGEAAAMSNSRICHQEK</sequence>
<comment type="caution">
    <text evidence="1">The sequence shown here is derived from an EMBL/GenBank/DDBJ whole genome shotgun (WGS) entry which is preliminary data.</text>
</comment>
<protein>
    <submittedName>
        <fullName evidence="1">Uncharacterized protein</fullName>
    </submittedName>
</protein>
<name>A0A6A2Y9J6_HIBSY</name>
<accession>A0A6A2Y9J6</accession>
<dbReference type="Proteomes" id="UP000436088">
    <property type="component" value="Unassembled WGS sequence"/>
</dbReference>
<evidence type="ECO:0000313" key="2">
    <source>
        <dbReference type="Proteomes" id="UP000436088"/>
    </source>
</evidence>